<sequence>MEINTGATKSITSKMTFDSLWPSSNAPPLKITVTRLRTYTGGTIKVIGEVVVEVRTVLFAFPGKVEQEIIRLQEQGVIEPVRFADWIAPVAPVIKSDGVRLCGDHKATLIKLQSILSLYLCESSDSAFNLSIESSVHESTSLKCEHNLNKIDMGIKMKPFHLCLNRVIISAKKNRRNPYSKMELRKAHPRSIFRNQNDENIFKDVFSDLISRVASKVNVSKSDILERAHTCHQFSPILSVLYESYPEHTVNTKMIKKVRTLGIPSCKKIIDKVHTVSRS</sequence>
<dbReference type="Gene3D" id="3.10.10.10">
    <property type="entry name" value="HIV Type 1 Reverse Transcriptase, subunit A, domain 1"/>
    <property type="match status" value="1"/>
</dbReference>
<proteinExistence type="predicted"/>
<name>A0AAV7KE66_9METZ</name>
<evidence type="ECO:0000313" key="1">
    <source>
        <dbReference type="EMBL" id="KAI6659518.1"/>
    </source>
</evidence>
<dbReference type="AlphaFoldDB" id="A0AAV7KE66"/>
<dbReference type="EMBL" id="JAKMXF010000055">
    <property type="protein sequence ID" value="KAI6659518.1"/>
    <property type="molecule type" value="Genomic_DNA"/>
</dbReference>
<dbReference type="Proteomes" id="UP001165289">
    <property type="component" value="Unassembled WGS sequence"/>
</dbReference>
<organism evidence="1 2">
    <name type="scientific">Oopsacas minuta</name>
    <dbReference type="NCBI Taxonomy" id="111878"/>
    <lineage>
        <taxon>Eukaryota</taxon>
        <taxon>Metazoa</taxon>
        <taxon>Porifera</taxon>
        <taxon>Hexactinellida</taxon>
        <taxon>Hexasterophora</taxon>
        <taxon>Lyssacinosida</taxon>
        <taxon>Leucopsacidae</taxon>
        <taxon>Oopsacas</taxon>
    </lineage>
</organism>
<reference evidence="1 2" key="1">
    <citation type="journal article" date="2023" name="BMC Biol.">
        <title>The compact genome of the sponge Oopsacas minuta (Hexactinellida) is lacking key metazoan core genes.</title>
        <authorList>
            <person name="Santini S."/>
            <person name="Schenkelaars Q."/>
            <person name="Jourda C."/>
            <person name="Duchesne M."/>
            <person name="Belahbib H."/>
            <person name="Rocher C."/>
            <person name="Selva M."/>
            <person name="Riesgo A."/>
            <person name="Vervoort M."/>
            <person name="Leys S.P."/>
            <person name="Kodjabachian L."/>
            <person name="Le Bivic A."/>
            <person name="Borchiellini C."/>
            <person name="Claverie J.M."/>
            <person name="Renard E."/>
        </authorList>
    </citation>
    <scope>NUCLEOTIDE SEQUENCE [LARGE SCALE GENOMIC DNA]</scope>
    <source>
        <strain evidence="1">SPO-2</strain>
    </source>
</reference>
<gene>
    <name evidence="1" type="ORF">LOD99_14443</name>
</gene>
<evidence type="ECO:0000313" key="2">
    <source>
        <dbReference type="Proteomes" id="UP001165289"/>
    </source>
</evidence>
<accession>A0AAV7KE66</accession>
<keyword evidence="2" id="KW-1185">Reference proteome</keyword>
<protein>
    <submittedName>
        <fullName evidence="1">E3 ubiquitin-protein ligase</fullName>
    </submittedName>
</protein>
<comment type="caution">
    <text evidence="1">The sequence shown here is derived from an EMBL/GenBank/DDBJ whole genome shotgun (WGS) entry which is preliminary data.</text>
</comment>